<evidence type="ECO:0000313" key="16">
    <source>
        <dbReference type="Proteomes" id="UP000053257"/>
    </source>
</evidence>
<feature type="binding site" description="axial binding residue" evidence="13">
    <location>
        <position position="400"/>
    </location>
    <ligand>
        <name>heme</name>
        <dbReference type="ChEBI" id="CHEBI:30413"/>
    </ligand>
    <ligandPart>
        <name>Fe</name>
        <dbReference type="ChEBI" id="CHEBI:18248"/>
    </ligandPart>
</feature>
<dbReference type="EMBL" id="KN840618">
    <property type="protein sequence ID" value="KIP03405.1"/>
    <property type="molecule type" value="Genomic_DNA"/>
</dbReference>
<evidence type="ECO:0000256" key="3">
    <source>
        <dbReference type="ARBA" id="ARBA00005179"/>
    </source>
</evidence>
<dbReference type="HOGENOM" id="CLU_001570_2_3_1"/>
<dbReference type="PRINTS" id="PR00385">
    <property type="entry name" value="P450"/>
</dbReference>
<dbReference type="Gene3D" id="1.10.630.10">
    <property type="entry name" value="Cytochrome P450"/>
    <property type="match status" value="1"/>
</dbReference>
<evidence type="ECO:0000256" key="4">
    <source>
        <dbReference type="ARBA" id="ARBA00010617"/>
    </source>
</evidence>
<dbReference type="PRINTS" id="PR00463">
    <property type="entry name" value="EP450I"/>
</dbReference>
<reference evidence="15 16" key="1">
    <citation type="journal article" date="2014" name="PLoS Genet.">
        <title>Analysis of the Phlebiopsis gigantea genome, transcriptome and secretome provides insight into its pioneer colonization strategies of wood.</title>
        <authorList>
            <person name="Hori C."/>
            <person name="Ishida T."/>
            <person name="Igarashi K."/>
            <person name="Samejima M."/>
            <person name="Suzuki H."/>
            <person name="Master E."/>
            <person name="Ferreira P."/>
            <person name="Ruiz-Duenas F.J."/>
            <person name="Held B."/>
            <person name="Canessa P."/>
            <person name="Larrondo L.F."/>
            <person name="Schmoll M."/>
            <person name="Druzhinina I.S."/>
            <person name="Kubicek C.P."/>
            <person name="Gaskell J.A."/>
            <person name="Kersten P."/>
            <person name="St John F."/>
            <person name="Glasner J."/>
            <person name="Sabat G."/>
            <person name="Splinter BonDurant S."/>
            <person name="Syed K."/>
            <person name="Yadav J."/>
            <person name="Mgbeahuruike A.C."/>
            <person name="Kovalchuk A."/>
            <person name="Asiegbu F.O."/>
            <person name="Lackner G."/>
            <person name="Hoffmeister D."/>
            <person name="Rencoret J."/>
            <person name="Gutierrez A."/>
            <person name="Sun H."/>
            <person name="Lindquist E."/>
            <person name="Barry K."/>
            <person name="Riley R."/>
            <person name="Grigoriev I.V."/>
            <person name="Henrissat B."/>
            <person name="Kues U."/>
            <person name="Berka R.M."/>
            <person name="Martinez A.T."/>
            <person name="Covert S.F."/>
            <person name="Blanchette R.A."/>
            <person name="Cullen D."/>
        </authorList>
    </citation>
    <scope>NUCLEOTIDE SEQUENCE [LARGE SCALE GENOMIC DNA]</scope>
    <source>
        <strain evidence="15 16">11061_1 CR5-6</strain>
    </source>
</reference>
<keyword evidence="11 14" id="KW-0503">Monooxygenase</keyword>
<dbReference type="InterPro" id="IPR002401">
    <property type="entry name" value="Cyt_P450_E_grp-I"/>
</dbReference>
<evidence type="ECO:0000256" key="10">
    <source>
        <dbReference type="ARBA" id="ARBA00023004"/>
    </source>
</evidence>
<evidence type="ECO:0000256" key="11">
    <source>
        <dbReference type="ARBA" id="ARBA00023033"/>
    </source>
</evidence>
<dbReference type="InterPro" id="IPR001128">
    <property type="entry name" value="Cyt_P450"/>
</dbReference>
<keyword evidence="12" id="KW-0472">Membrane</keyword>
<evidence type="ECO:0000256" key="13">
    <source>
        <dbReference type="PIRSR" id="PIRSR602401-1"/>
    </source>
</evidence>
<protein>
    <recommendedName>
        <fullName evidence="17">Cytochrome P450</fullName>
    </recommendedName>
</protein>
<evidence type="ECO:0000256" key="6">
    <source>
        <dbReference type="ARBA" id="ARBA00022692"/>
    </source>
</evidence>
<evidence type="ECO:0000256" key="8">
    <source>
        <dbReference type="ARBA" id="ARBA00022989"/>
    </source>
</evidence>
<keyword evidence="5 13" id="KW-0349">Heme</keyword>
<accession>A0A0C3S5A0</accession>
<dbReference type="InterPro" id="IPR036396">
    <property type="entry name" value="Cyt_P450_sf"/>
</dbReference>
<dbReference type="GO" id="GO:0004497">
    <property type="term" value="F:monooxygenase activity"/>
    <property type="evidence" value="ECO:0007669"/>
    <property type="project" value="UniProtKB-KW"/>
</dbReference>
<proteinExistence type="inferred from homology"/>
<evidence type="ECO:0000256" key="12">
    <source>
        <dbReference type="ARBA" id="ARBA00023136"/>
    </source>
</evidence>
<organism evidence="15 16">
    <name type="scientific">Phlebiopsis gigantea (strain 11061_1 CR5-6)</name>
    <name type="common">White-rot fungus</name>
    <name type="synonym">Peniophora gigantea</name>
    <dbReference type="NCBI Taxonomy" id="745531"/>
    <lineage>
        <taxon>Eukaryota</taxon>
        <taxon>Fungi</taxon>
        <taxon>Dikarya</taxon>
        <taxon>Basidiomycota</taxon>
        <taxon>Agaricomycotina</taxon>
        <taxon>Agaricomycetes</taxon>
        <taxon>Polyporales</taxon>
        <taxon>Phanerochaetaceae</taxon>
        <taxon>Phlebiopsis</taxon>
    </lineage>
</organism>
<evidence type="ECO:0000313" key="15">
    <source>
        <dbReference type="EMBL" id="KIP03405.1"/>
    </source>
</evidence>
<comment type="similarity">
    <text evidence="4 14">Belongs to the cytochrome P450 family.</text>
</comment>
<dbReference type="Proteomes" id="UP000053257">
    <property type="component" value="Unassembled WGS sequence"/>
</dbReference>
<evidence type="ECO:0000256" key="14">
    <source>
        <dbReference type="RuleBase" id="RU000461"/>
    </source>
</evidence>
<evidence type="ECO:0000256" key="9">
    <source>
        <dbReference type="ARBA" id="ARBA00023002"/>
    </source>
</evidence>
<dbReference type="SUPFAM" id="SSF48264">
    <property type="entry name" value="Cytochrome P450"/>
    <property type="match status" value="1"/>
</dbReference>
<dbReference type="PANTHER" id="PTHR46300">
    <property type="entry name" value="P450, PUTATIVE (EUROFUNG)-RELATED-RELATED"/>
    <property type="match status" value="1"/>
</dbReference>
<dbReference type="GO" id="GO:0005506">
    <property type="term" value="F:iron ion binding"/>
    <property type="evidence" value="ECO:0007669"/>
    <property type="project" value="InterPro"/>
</dbReference>
<dbReference type="InterPro" id="IPR050364">
    <property type="entry name" value="Cytochrome_P450_fung"/>
</dbReference>
<evidence type="ECO:0008006" key="17">
    <source>
        <dbReference type="Google" id="ProtNLM"/>
    </source>
</evidence>
<dbReference type="GO" id="GO:0016020">
    <property type="term" value="C:membrane"/>
    <property type="evidence" value="ECO:0007669"/>
    <property type="project" value="UniProtKB-SubCell"/>
</dbReference>
<keyword evidence="10 13" id="KW-0408">Iron</keyword>
<evidence type="ECO:0000256" key="1">
    <source>
        <dbReference type="ARBA" id="ARBA00001971"/>
    </source>
</evidence>
<keyword evidence="9 14" id="KW-0560">Oxidoreductase</keyword>
<dbReference type="CDD" id="cd11065">
    <property type="entry name" value="CYP64-like"/>
    <property type="match status" value="1"/>
</dbReference>
<comment type="subcellular location">
    <subcellularLocation>
        <location evidence="2">Membrane</location>
        <topology evidence="2">Single-pass membrane protein</topology>
    </subcellularLocation>
</comment>
<gene>
    <name evidence="15" type="ORF">PHLGIDRAFT_121631</name>
</gene>
<keyword evidence="7 13" id="KW-0479">Metal-binding</keyword>
<evidence type="ECO:0000256" key="5">
    <source>
        <dbReference type="ARBA" id="ARBA00022617"/>
    </source>
</evidence>
<comment type="cofactor">
    <cofactor evidence="1 13">
        <name>heme</name>
        <dbReference type="ChEBI" id="CHEBI:30413"/>
    </cofactor>
</comment>
<evidence type="ECO:0000256" key="7">
    <source>
        <dbReference type="ARBA" id="ARBA00022723"/>
    </source>
</evidence>
<dbReference type="InterPro" id="IPR017972">
    <property type="entry name" value="Cyt_P450_CS"/>
</dbReference>
<dbReference type="OrthoDB" id="2787590at2759"/>
<sequence length="467" mass="51384">MFILLDVLVIAIAVLSSYWIAGRRQSRHLPPGPSGLPVLGNALQIPRGREHLAFVEMGRSVGSDIVALKIPGQTFLVLNSHEAISDLLGQAADGWSGNVTLANNTPRFRTCRKLMRKGLGPSAVRSFAPFLQRQNPFLLAALVRSPDSYDEVFKRATGRISMKIAYGYHGVEADEELFDLAVEANRCFDETAVFGVWMVDLFPALKHIPSWFPGAEFKRYAARAHAVVTNVVNKPFDAVKEHMREGTADGSYSSMLLQSEQGNADTEDCIKWTAGSIFTGQMNTTTATLSWFLPAMALHPDVQMKAQISDRDALPYVTAVVREVLRWHPVVDLIPRATAHDDEYRGFFIPAKTAVIANVWAVLRDESVYPQADRFILERFLEHGARAPTDAAFGFGRRICPGILIADESVFLSIASMLATLDISKAKDAAGRAVEPVVEGLRELSKTFQGVYRAPLEGRCGSHTPVC</sequence>
<dbReference type="GO" id="GO:0020037">
    <property type="term" value="F:heme binding"/>
    <property type="evidence" value="ECO:0007669"/>
    <property type="project" value="InterPro"/>
</dbReference>
<dbReference type="GO" id="GO:0016705">
    <property type="term" value="F:oxidoreductase activity, acting on paired donors, with incorporation or reduction of molecular oxygen"/>
    <property type="evidence" value="ECO:0007669"/>
    <property type="project" value="InterPro"/>
</dbReference>
<dbReference type="PROSITE" id="PS00086">
    <property type="entry name" value="CYTOCHROME_P450"/>
    <property type="match status" value="1"/>
</dbReference>
<keyword evidence="8" id="KW-1133">Transmembrane helix</keyword>
<comment type="pathway">
    <text evidence="3">Secondary metabolite biosynthesis.</text>
</comment>
<dbReference type="AlphaFoldDB" id="A0A0C3S5A0"/>
<dbReference type="Pfam" id="PF00067">
    <property type="entry name" value="p450"/>
    <property type="match status" value="1"/>
</dbReference>
<keyword evidence="6" id="KW-0812">Transmembrane</keyword>
<name>A0A0C3S5A0_PHLG1</name>
<evidence type="ECO:0000256" key="2">
    <source>
        <dbReference type="ARBA" id="ARBA00004167"/>
    </source>
</evidence>
<keyword evidence="16" id="KW-1185">Reference proteome</keyword>
<dbReference type="PANTHER" id="PTHR46300:SF7">
    <property type="entry name" value="P450, PUTATIVE (EUROFUNG)-RELATED"/>
    <property type="match status" value="1"/>
</dbReference>
<dbReference type="STRING" id="745531.A0A0C3S5A0"/>